<name>A0ABR8LY42_9FLAO</name>
<evidence type="ECO:0000313" key="1">
    <source>
        <dbReference type="EMBL" id="MBD3863183.1"/>
    </source>
</evidence>
<evidence type="ECO:0000313" key="2">
    <source>
        <dbReference type="Proteomes" id="UP000627521"/>
    </source>
</evidence>
<comment type="caution">
    <text evidence="1">The sequence shown here is derived from an EMBL/GenBank/DDBJ whole genome shotgun (WGS) entry which is preliminary data.</text>
</comment>
<gene>
    <name evidence="1" type="ORF">IEG06_06945</name>
</gene>
<dbReference type="RefSeq" id="WP_191099561.1">
    <property type="nucleotide sequence ID" value="NZ_JACXXF010000003.1"/>
</dbReference>
<dbReference type="Proteomes" id="UP000627521">
    <property type="component" value="Unassembled WGS sequence"/>
</dbReference>
<evidence type="ECO:0008006" key="3">
    <source>
        <dbReference type="Google" id="ProtNLM"/>
    </source>
</evidence>
<sequence length="157" mass="17943">MKFIQYLSVSILTSFLFMQCSSAQKLQKEAAFQTDKAYYQKWVAGLKDGGSGINVFIPIDSNPKKLKLDSLYFRGHKVTLNTKPNFPDLYIGRIITNANQPKDYSVDTSEIPFDLKDNEAVVSYIENGTIKYFKIQNLVEKQMEQYPSAPPRNLNNN</sequence>
<accession>A0ABR8LY42</accession>
<reference evidence="1 2" key="1">
    <citation type="submission" date="2020-09" db="EMBL/GenBank/DDBJ databases">
        <title>Bacillus nautilus sp. nov., Chryseoglobus crepusculi sp. nov, and Psychrobacter noctis sp. nov., isolated from deep-sea sponges from the equatorial Atlantic.</title>
        <authorList>
            <person name="Stennett H.L."/>
            <person name="Williams S.E."/>
        </authorList>
    </citation>
    <scope>NUCLEOTIDE SEQUENCE [LARGE SCALE GENOMIC DNA]</scope>
    <source>
        <strain evidence="1 2">28M-24</strain>
    </source>
</reference>
<proteinExistence type="predicted"/>
<organism evidence="1 2">
    <name type="scientific">Olleya marilimosa</name>
    <dbReference type="NCBI Taxonomy" id="272164"/>
    <lineage>
        <taxon>Bacteria</taxon>
        <taxon>Pseudomonadati</taxon>
        <taxon>Bacteroidota</taxon>
        <taxon>Flavobacteriia</taxon>
        <taxon>Flavobacteriales</taxon>
        <taxon>Flavobacteriaceae</taxon>
    </lineage>
</organism>
<keyword evidence="2" id="KW-1185">Reference proteome</keyword>
<protein>
    <recommendedName>
        <fullName evidence="3">Lipoprotein</fullName>
    </recommendedName>
</protein>
<dbReference type="EMBL" id="JACXXH010000003">
    <property type="protein sequence ID" value="MBD3863183.1"/>
    <property type="molecule type" value="Genomic_DNA"/>
</dbReference>